<keyword evidence="3" id="KW-1185">Reference proteome</keyword>
<evidence type="ECO:0000256" key="1">
    <source>
        <dbReference type="SAM" id="MobiDB-lite"/>
    </source>
</evidence>
<reference evidence="2 3" key="1">
    <citation type="journal article" date="2013" name="J. Microbiol.">
        <title>Mucilaginibacter ginsenosidivorax sp. nov., with ginsenoside converting activity isolated from sediment.</title>
        <authorList>
            <person name="Kim J.K."/>
            <person name="Choi T.E."/>
            <person name="Liu Q.M."/>
            <person name="Park H.Y."/>
            <person name="Yi T.H."/>
            <person name="Yoon M.H."/>
            <person name="Kim S.C."/>
            <person name="Im W.T."/>
        </authorList>
    </citation>
    <scope>NUCLEOTIDE SEQUENCE [LARGE SCALE GENOMIC DNA]</scope>
    <source>
        <strain evidence="2 3">KHI28</strain>
    </source>
</reference>
<dbReference type="Proteomes" id="UP000321362">
    <property type="component" value="Chromosome"/>
</dbReference>
<evidence type="ECO:0000313" key="3">
    <source>
        <dbReference type="Proteomes" id="UP000321362"/>
    </source>
</evidence>
<keyword evidence="2" id="KW-0378">Hydrolase</keyword>
<dbReference type="Pfam" id="PF06824">
    <property type="entry name" value="Glyco_hydro_125"/>
    <property type="match status" value="1"/>
</dbReference>
<dbReference type="AlphaFoldDB" id="A0A5B8VZ70"/>
<dbReference type="RefSeq" id="WP_147053100.1">
    <property type="nucleotide sequence ID" value="NZ_CP042437.1"/>
</dbReference>
<evidence type="ECO:0000313" key="2">
    <source>
        <dbReference type="EMBL" id="QEC75915.1"/>
    </source>
</evidence>
<dbReference type="PANTHER" id="PTHR31047">
    <property type="entry name" value="MEIOTICALLY UP-REGULATED GENE 157 PROTEIN"/>
    <property type="match status" value="1"/>
</dbReference>
<protein>
    <submittedName>
        <fullName evidence="2">Glycoside hydrolase family 125 protein</fullName>
    </submittedName>
</protein>
<organism evidence="2 3">
    <name type="scientific">Mucilaginibacter ginsenosidivorax</name>
    <dbReference type="NCBI Taxonomy" id="862126"/>
    <lineage>
        <taxon>Bacteria</taxon>
        <taxon>Pseudomonadati</taxon>
        <taxon>Bacteroidota</taxon>
        <taxon>Sphingobacteriia</taxon>
        <taxon>Sphingobacteriales</taxon>
        <taxon>Sphingobacteriaceae</taxon>
        <taxon>Mucilaginibacter</taxon>
    </lineage>
</organism>
<dbReference type="InterPro" id="IPR008313">
    <property type="entry name" value="GH125"/>
</dbReference>
<dbReference type="PIRSF" id="PIRSF028846">
    <property type="entry name" value="UCP028846"/>
    <property type="match status" value="1"/>
</dbReference>
<name>A0A5B8VZ70_9SPHI</name>
<dbReference type="InterPro" id="IPR012341">
    <property type="entry name" value="6hp_glycosidase-like_sf"/>
</dbReference>
<dbReference type="InterPro" id="IPR008928">
    <property type="entry name" value="6-hairpin_glycosidase_sf"/>
</dbReference>
<accession>A0A5B8VZ70</accession>
<dbReference type="GO" id="GO:0005975">
    <property type="term" value="P:carbohydrate metabolic process"/>
    <property type="evidence" value="ECO:0007669"/>
    <property type="project" value="InterPro"/>
</dbReference>
<dbReference type="PANTHER" id="PTHR31047:SF0">
    <property type="entry name" value="MEIOTICALLY UP-REGULATED GENE 157 PROTEIN"/>
    <property type="match status" value="1"/>
</dbReference>
<dbReference type="SMART" id="SM01149">
    <property type="entry name" value="DUF1237"/>
    <property type="match status" value="1"/>
</dbReference>
<dbReference type="SUPFAM" id="SSF48208">
    <property type="entry name" value="Six-hairpin glycosidases"/>
    <property type="match status" value="1"/>
</dbReference>
<dbReference type="KEGG" id="mgk:FSB76_08125"/>
<dbReference type="OrthoDB" id="181472at2"/>
<gene>
    <name evidence="2" type="ORF">FSB76_08125</name>
</gene>
<feature type="region of interest" description="Disordered" evidence="1">
    <location>
        <begin position="225"/>
        <end position="246"/>
    </location>
</feature>
<dbReference type="GO" id="GO:0016787">
    <property type="term" value="F:hydrolase activity"/>
    <property type="evidence" value="ECO:0007669"/>
    <property type="project" value="UniProtKB-KW"/>
</dbReference>
<sequence>MITRRHFIKINSVATAGLGLGVVPATSWLGKTSPVFESHRPKLADRKFTSKAVEATIQKVKANIKDPEIAWLFENCYPNTLDTTVNYSEKDGKPDTFVITGDIFAMWMRDSSAQVWPYLPLIKNDLALKKVIQGVLSRQAKCVLIDPYANAFNEGPTGSEWDSDVTDMKPELHERKWEIDSLCYPVRLAYNYWKISGDSSFFDETWQKAGKTILDTFKVQQRKNGKGPYHFQRKTETASDTAPNRGYGNPVKPVGLICSIFRPSDDATIYPFLVPANYFAVTSLKQMAEMFSVIGKDAKTAAECTALAAEVDAALKKYAVVNHPKYGKILAFEVDGYGNQLLMDDSNVPSLLALPYLDSLPVTDPLYQNTRRFVLSLDNPYFFKGKVAEGIGGPHVGIDFIWPMAITMRALTSTDKLEITRCLHMLKNTHAGTGFMHEGFHKDNANNFTRKWFAWANTLFGELIVKLHAHHPDLLQKIF</sequence>
<proteinExistence type="predicted"/>
<dbReference type="EMBL" id="CP042437">
    <property type="protein sequence ID" value="QEC75915.1"/>
    <property type="molecule type" value="Genomic_DNA"/>
</dbReference>
<dbReference type="Gene3D" id="1.50.10.10">
    <property type="match status" value="1"/>
</dbReference>